<feature type="domain" description="Putative metallopeptidase" evidence="2">
    <location>
        <begin position="56"/>
        <end position="157"/>
    </location>
</feature>
<dbReference type="InterPro" id="IPR025154">
    <property type="entry name" value="Put_metallopeptidase_dom"/>
</dbReference>
<evidence type="ECO:0000313" key="3">
    <source>
        <dbReference type="EMBL" id="SFP86624.1"/>
    </source>
</evidence>
<name>A0A1I5TU92_9ACTN</name>
<dbReference type="STRING" id="1993.SAMN04489713_118132"/>
<dbReference type="eggNOG" id="COG3864">
    <property type="taxonomic scope" value="Bacteria"/>
</dbReference>
<protein>
    <submittedName>
        <fullName evidence="3">Predicted metal-dependent peptidase</fullName>
    </submittedName>
</protein>
<dbReference type="AlphaFoldDB" id="A0A1I5TU92"/>
<feature type="region of interest" description="Disordered" evidence="1">
    <location>
        <begin position="1"/>
        <end position="37"/>
    </location>
</feature>
<dbReference type="Pfam" id="PF13203">
    <property type="entry name" value="DUF2201_N"/>
    <property type="match status" value="1"/>
</dbReference>
<dbReference type="RefSeq" id="WP_021596398.1">
    <property type="nucleotide sequence ID" value="NZ_CP083237.1"/>
</dbReference>
<accession>A0A1I5TU92</accession>
<evidence type="ECO:0000259" key="2">
    <source>
        <dbReference type="Pfam" id="PF13203"/>
    </source>
</evidence>
<feature type="compositionally biased region" description="Gly residues" evidence="1">
    <location>
        <begin position="1"/>
        <end position="20"/>
    </location>
</feature>
<gene>
    <name evidence="3" type="ORF">SAMN04489713_118132</name>
</gene>
<sequence length="497" mass="54711">MNATGGTGAGDHHPAGGGPVRPGRRRRRPAPRLPDLHRLLAEEPADPELVEQARRRKESALLDFGVGQSTVASWLYAKCHHHIPTTLIPTAAVVAFGDGSRALLYNPRFFMDLDFDGVKFVLFHEARHLMHRHLHVDEDLRSDPAFTLAAEVAINHVALERLRWSGLPTVPSDEGEDGHEDGRKPVGVDPAEVYEAYQEDLRQQGLSPLPYEDFIHTDLTVYGELRRMRAFDESAPGFCIHLDGHAGDAVPLDPETVERLGGEVLHQVMQAALRGDPAARAELLDLADRTADGGERLSRLWGDLGLDRLRGTTPATRRVDWWQRWLVDVLASKLSESDRLIYPKKHGAILLALGHDPMLTRRGPERTKVVLIAFDTSGSMPDAVVEWLTTLVGQTDGVESHWLGFDGVVTPFVPGERVVGGGGTNFQNVVDYAEGRAEVNGKRLDAEPDAIIMVTDGCAPAVTPADPDRWIWLITDGGDDWPDRHDPPMACHRVTPG</sequence>
<organism evidence="3 4">
    <name type="scientific">Actinomadura madurae</name>
    <dbReference type="NCBI Taxonomy" id="1993"/>
    <lineage>
        <taxon>Bacteria</taxon>
        <taxon>Bacillati</taxon>
        <taxon>Actinomycetota</taxon>
        <taxon>Actinomycetes</taxon>
        <taxon>Streptosporangiales</taxon>
        <taxon>Thermomonosporaceae</taxon>
        <taxon>Actinomadura</taxon>
    </lineage>
</organism>
<reference evidence="3 4" key="1">
    <citation type="submission" date="2016-10" db="EMBL/GenBank/DDBJ databases">
        <authorList>
            <person name="de Groot N.N."/>
        </authorList>
    </citation>
    <scope>NUCLEOTIDE SEQUENCE [LARGE SCALE GENOMIC DNA]</scope>
    <source>
        <strain evidence="3 4">DSM 43067</strain>
    </source>
</reference>
<dbReference type="OrthoDB" id="3658031at2"/>
<proteinExistence type="predicted"/>
<dbReference type="InParanoid" id="A0A1I5TU92"/>
<dbReference type="Proteomes" id="UP000183413">
    <property type="component" value="Unassembled WGS sequence"/>
</dbReference>
<feature type="region of interest" description="Disordered" evidence="1">
    <location>
        <begin position="168"/>
        <end position="187"/>
    </location>
</feature>
<keyword evidence="4" id="KW-1185">Reference proteome</keyword>
<evidence type="ECO:0000256" key="1">
    <source>
        <dbReference type="SAM" id="MobiDB-lite"/>
    </source>
</evidence>
<dbReference type="GeneID" id="99652384"/>
<dbReference type="PANTHER" id="PTHR38730:SF1">
    <property type="entry name" value="SLL7028 PROTEIN"/>
    <property type="match status" value="1"/>
</dbReference>
<dbReference type="EMBL" id="FOVH01000018">
    <property type="protein sequence ID" value="SFP86624.1"/>
    <property type="molecule type" value="Genomic_DNA"/>
</dbReference>
<evidence type="ECO:0000313" key="4">
    <source>
        <dbReference type="Proteomes" id="UP000183413"/>
    </source>
</evidence>
<dbReference type="PANTHER" id="PTHR38730">
    <property type="entry name" value="SLL7028 PROTEIN"/>
    <property type="match status" value="1"/>
</dbReference>